<accession>A0AAU8JW17</accession>
<dbReference type="PANTHER" id="PTHR34293:SF1">
    <property type="entry name" value="HTH-TYPE TRANSCRIPTIONAL REGULATOR TRMBL2"/>
    <property type="match status" value="1"/>
</dbReference>
<dbReference type="AlphaFoldDB" id="A0AAU8JW17"/>
<name>A0AAU8JW17_9ACTN</name>
<reference evidence="1" key="1">
    <citation type="submission" date="2024-06" db="EMBL/GenBank/DDBJ databases">
        <title>The genome sequences of Kitasatospora sp. strain HUAS MG31.</title>
        <authorList>
            <person name="Mo P."/>
        </authorList>
    </citation>
    <scope>NUCLEOTIDE SEQUENCE</scope>
    <source>
        <strain evidence="1">HUAS MG31</strain>
    </source>
</reference>
<dbReference type="Gene3D" id="1.10.10.10">
    <property type="entry name" value="Winged helix-like DNA-binding domain superfamily/Winged helix DNA-binding domain"/>
    <property type="match status" value="1"/>
</dbReference>
<dbReference type="PANTHER" id="PTHR34293">
    <property type="entry name" value="HTH-TYPE TRANSCRIPTIONAL REGULATOR TRMBL2"/>
    <property type="match status" value="1"/>
</dbReference>
<dbReference type="EMBL" id="CP159872">
    <property type="protein sequence ID" value="XCM80550.1"/>
    <property type="molecule type" value="Genomic_DNA"/>
</dbReference>
<evidence type="ECO:0000313" key="1">
    <source>
        <dbReference type="EMBL" id="XCM80550.1"/>
    </source>
</evidence>
<dbReference type="InterPro" id="IPR036388">
    <property type="entry name" value="WH-like_DNA-bd_sf"/>
</dbReference>
<dbReference type="KEGG" id="kcm:ABWK59_17305"/>
<dbReference type="GO" id="GO:0003677">
    <property type="term" value="F:DNA binding"/>
    <property type="evidence" value="ECO:0007669"/>
    <property type="project" value="InterPro"/>
</dbReference>
<proteinExistence type="predicted"/>
<protein>
    <submittedName>
        <fullName evidence="1">LuxR family transcriptional regulator</fullName>
    </submittedName>
</protein>
<sequence>MKESGRNDVGGPASEILSPEARELYLRIVAAGGRLESVPDADGPLRSELLDLGLLIPDSHDPDCSTVVDPAHIAGRLSSQWQEQALALLSRAVNVPTALQDLSQAYGSLGHLVESGGPVEYVHGVAEISQRLEILVEGAYKEVLTAQPGGSRPQHLIQRIGDRDVVLVRRGVSRRTIYQPSARYSPPTRQYAERMTELGAEIRTLAEPFTRLIIVDREVAVIPAQGDEKAAFIHDAAVVRYLTGTFEGLWDRAIPFPGATEVPQEVISRLRTRIVQMLIQGVGHRVIARSLGISERTLARHIADIREEYGAETLFQLGWRMAQQNPQLVDVDEDDPVLVDHPPAGPGCGEG</sequence>
<gene>
    <name evidence="1" type="ORF">ABWK59_17305</name>
</gene>
<organism evidence="1">
    <name type="scientific">Kitasatospora camelliae</name>
    <dbReference type="NCBI Taxonomy" id="3156397"/>
    <lineage>
        <taxon>Bacteria</taxon>
        <taxon>Bacillati</taxon>
        <taxon>Actinomycetota</taxon>
        <taxon>Actinomycetes</taxon>
        <taxon>Kitasatosporales</taxon>
        <taxon>Streptomycetaceae</taxon>
        <taxon>Kitasatospora</taxon>
    </lineage>
</organism>
<dbReference type="InterPro" id="IPR051797">
    <property type="entry name" value="TrmB-like"/>
</dbReference>
<dbReference type="GO" id="GO:0006355">
    <property type="term" value="P:regulation of DNA-templated transcription"/>
    <property type="evidence" value="ECO:0007669"/>
    <property type="project" value="InterPro"/>
</dbReference>
<dbReference type="SUPFAM" id="SSF46894">
    <property type="entry name" value="C-terminal effector domain of the bipartite response regulators"/>
    <property type="match status" value="1"/>
</dbReference>
<dbReference type="InterPro" id="IPR016032">
    <property type="entry name" value="Sig_transdc_resp-reg_C-effctor"/>
</dbReference>
<dbReference type="RefSeq" id="WP_354641487.1">
    <property type="nucleotide sequence ID" value="NZ_CP159872.1"/>
</dbReference>